<dbReference type="PANTHER" id="PTHR20930:SF2">
    <property type="entry name" value="NEXT TO BRCA1 GENE 1 PROTEIN"/>
    <property type="match status" value="1"/>
</dbReference>
<feature type="compositionally biased region" description="Polar residues" evidence="5">
    <location>
        <begin position="151"/>
        <end position="165"/>
    </location>
</feature>
<feature type="domain" description="PB1" evidence="7">
    <location>
        <begin position="26"/>
        <end position="114"/>
    </location>
</feature>
<dbReference type="Gene3D" id="3.10.20.90">
    <property type="entry name" value="Phosphatidylinositol 3-kinase Catalytic Subunit, Chain A, domain 1"/>
    <property type="match status" value="1"/>
</dbReference>
<feature type="compositionally biased region" description="Basic and acidic residues" evidence="5">
    <location>
        <begin position="741"/>
        <end position="750"/>
    </location>
</feature>
<dbReference type="Pfam" id="PF00569">
    <property type="entry name" value="ZZ"/>
    <property type="match status" value="1"/>
</dbReference>
<dbReference type="CDD" id="cd14319">
    <property type="entry name" value="UBA_NBR1"/>
    <property type="match status" value="1"/>
</dbReference>
<keyword evidence="3" id="KW-0862">Zinc</keyword>
<dbReference type="GeneID" id="106460472"/>
<dbReference type="PROSITE" id="PS51745">
    <property type="entry name" value="PB1"/>
    <property type="match status" value="1"/>
</dbReference>
<dbReference type="CDD" id="cd02340">
    <property type="entry name" value="ZZ_NBR1_like"/>
    <property type="match status" value="1"/>
</dbReference>
<dbReference type="PROSITE" id="PS50135">
    <property type="entry name" value="ZF_ZZ_2"/>
    <property type="match status" value="1"/>
</dbReference>
<dbReference type="Gene3D" id="1.10.8.10">
    <property type="entry name" value="DNA helicase RuvA subunit, C-terminal domain"/>
    <property type="match status" value="1"/>
</dbReference>
<reference evidence="9" key="1">
    <citation type="submission" date="2025-08" db="UniProtKB">
        <authorList>
            <consortium name="RefSeq"/>
        </authorList>
    </citation>
    <scope>IDENTIFICATION</scope>
    <source>
        <tissue evidence="9">Muscle</tissue>
    </source>
</reference>
<dbReference type="SMART" id="SM00666">
    <property type="entry name" value="PB1"/>
    <property type="match status" value="1"/>
</dbReference>
<feature type="region of interest" description="Disordered" evidence="5">
    <location>
        <begin position="574"/>
        <end position="598"/>
    </location>
</feature>
<organism evidence="8 9">
    <name type="scientific">Limulus polyphemus</name>
    <name type="common">Atlantic horseshoe crab</name>
    <dbReference type="NCBI Taxonomy" id="6850"/>
    <lineage>
        <taxon>Eukaryota</taxon>
        <taxon>Metazoa</taxon>
        <taxon>Ecdysozoa</taxon>
        <taxon>Arthropoda</taxon>
        <taxon>Chelicerata</taxon>
        <taxon>Merostomata</taxon>
        <taxon>Xiphosura</taxon>
        <taxon>Limulidae</taxon>
        <taxon>Limulus</taxon>
    </lineage>
</organism>
<dbReference type="RefSeq" id="XP_022242917.1">
    <property type="nucleotide sequence ID" value="XM_022387209.1"/>
</dbReference>
<evidence type="ECO:0000256" key="2">
    <source>
        <dbReference type="ARBA" id="ARBA00022771"/>
    </source>
</evidence>
<evidence type="ECO:0000259" key="6">
    <source>
        <dbReference type="PROSITE" id="PS50135"/>
    </source>
</evidence>
<dbReference type="SMART" id="SM00291">
    <property type="entry name" value="ZnF_ZZ"/>
    <property type="match status" value="1"/>
</dbReference>
<dbReference type="Pfam" id="PF16158">
    <property type="entry name" value="N_BRCA1_IG"/>
    <property type="match status" value="1"/>
</dbReference>
<feature type="compositionally biased region" description="Polar residues" evidence="5">
    <location>
        <begin position="778"/>
        <end position="792"/>
    </location>
</feature>
<dbReference type="PANTHER" id="PTHR20930">
    <property type="entry name" value="OVARIAN CARCINOMA ANTIGEN CA125-RELATED"/>
    <property type="match status" value="1"/>
</dbReference>
<evidence type="ECO:0000256" key="5">
    <source>
        <dbReference type="SAM" id="MobiDB-lite"/>
    </source>
</evidence>
<feature type="compositionally biased region" description="Basic and acidic residues" evidence="5">
    <location>
        <begin position="166"/>
        <end position="183"/>
    </location>
</feature>
<feature type="compositionally biased region" description="Pro residues" evidence="5">
    <location>
        <begin position="835"/>
        <end position="849"/>
    </location>
</feature>
<evidence type="ECO:0000313" key="8">
    <source>
        <dbReference type="Proteomes" id="UP000694941"/>
    </source>
</evidence>
<dbReference type="InterPro" id="IPR000433">
    <property type="entry name" value="Znf_ZZ"/>
</dbReference>
<dbReference type="Gene3D" id="3.30.60.90">
    <property type="match status" value="1"/>
</dbReference>
<evidence type="ECO:0000259" key="7">
    <source>
        <dbReference type="PROSITE" id="PS51745"/>
    </source>
</evidence>
<keyword evidence="1" id="KW-0479">Metal-binding</keyword>
<feature type="compositionally biased region" description="Polar residues" evidence="5">
    <location>
        <begin position="901"/>
        <end position="920"/>
    </location>
</feature>
<dbReference type="InterPro" id="IPR009060">
    <property type="entry name" value="UBA-like_sf"/>
</dbReference>
<accession>A0ABM1SH12</accession>
<feature type="region of interest" description="Disordered" evidence="5">
    <location>
        <begin position="1"/>
        <end position="21"/>
    </location>
</feature>
<dbReference type="InterPro" id="IPR043145">
    <property type="entry name" value="Znf_ZZ_sf"/>
</dbReference>
<evidence type="ECO:0000256" key="3">
    <source>
        <dbReference type="ARBA" id="ARBA00022833"/>
    </source>
</evidence>
<feature type="region of interest" description="Disordered" evidence="5">
    <location>
        <begin position="368"/>
        <end position="391"/>
    </location>
</feature>
<dbReference type="PROSITE" id="PS01357">
    <property type="entry name" value="ZF_ZZ_1"/>
    <property type="match status" value="1"/>
</dbReference>
<keyword evidence="8" id="KW-1185">Reference proteome</keyword>
<protein>
    <submittedName>
        <fullName evidence="9">Next to BRCA1 gene 1 protein-like</fullName>
    </submittedName>
</protein>
<dbReference type="SUPFAM" id="SSF46934">
    <property type="entry name" value="UBA-like"/>
    <property type="match status" value="1"/>
</dbReference>
<feature type="region of interest" description="Disordered" evidence="5">
    <location>
        <begin position="722"/>
        <end position="797"/>
    </location>
</feature>
<dbReference type="Gene3D" id="2.60.40.10">
    <property type="entry name" value="Immunoglobulins"/>
    <property type="match status" value="1"/>
</dbReference>
<dbReference type="Pfam" id="PF00564">
    <property type="entry name" value="PB1"/>
    <property type="match status" value="1"/>
</dbReference>
<feature type="domain" description="ZZ-type" evidence="6">
    <location>
        <begin position="252"/>
        <end position="304"/>
    </location>
</feature>
<dbReference type="CDD" id="cd05992">
    <property type="entry name" value="PB1"/>
    <property type="match status" value="1"/>
</dbReference>
<keyword evidence="2 4" id="KW-0863">Zinc-finger</keyword>
<dbReference type="InterPro" id="IPR053793">
    <property type="entry name" value="PB1-like"/>
</dbReference>
<dbReference type="CDD" id="cd14947">
    <property type="entry name" value="NBR1_like"/>
    <property type="match status" value="1"/>
</dbReference>
<dbReference type="InterPro" id="IPR000270">
    <property type="entry name" value="PB1_dom"/>
</dbReference>
<feature type="region of interest" description="Disordered" evidence="5">
    <location>
        <begin position="828"/>
        <end position="849"/>
    </location>
</feature>
<name>A0ABM1SH12_LIMPO</name>
<evidence type="ECO:0000256" key="4">
    <source>
        <dbReference type="PROSITE-ProRule" id="PRU00228"/>
    </source>
</evidence>
<proteinExistence type="predicted"/>
<feature type="region of interest" description="Disordered" evidence="5">
    <location>
        <begin position="899"/>
        <end position="920"/>
    </location>
</feature>
<evidence type="ECO:0000256" key="1">
    <source>
        <dbReference type="ARBA" id="ARBA00022723"/>
    </source>
</evidence>
<evidence type="ECO:0000313" key="9">
    <source>
        <dbReference type="RefSeq" id="XP_022242917.1"/>
    </source>
</evidence>
<sequence>MKISADCIDQDNGSQLSDGQDDKVQEVEISVKYFPERTSSYHVAAGIFPTETSWKLVKEKIMSKCGLENSVDAVFSYIDDEMDEVLIDSDIEFHEALRVLTKTGNKLQLYVKSSQNSASENNTSWLRVSPPTVSQEVETEEFVFLSDRDNASTSETASDGNQSDPVTREEFKEENSHSSEAKILDTTSEPPVWFVSYMNQLQEELTTEITKQIVKRVTKSLAGVRLRPQPKYQKDSSSFSEDETPFLEDPVHVGIICDSCNRVIQGIRFKCWNCSNYDLCQKCESLPSVHNEDHIFLKIKKPSNPINLPQKVKKKYLCGKQQPNSQTDADNVDPSFMPQVLGSIARGNVRSKKDKKVFKMIKKLEKYRTKEQGRNQTQSSPAAILSTPGPYVPNITPGPLKRERSPSSAHVHCVELMDARFLEDETIPDGTHMQPGTKFIKKWRVQNTGSKPWTSDTMLKYHWGTMGLVPDGTKVSVPPLEAGEEGTLAVQFTAPLEPGRYQSHWRLYHHGRGFGHRMWCNIEVDQPIILESKCSQEEKRYEVSHIAEVLTSVEKEWESEPIIKPAILSHTATPNNTPFGTHPVTPNQIPSTPLSSQPGTPSQYFVVLLVLVLYNIRLIIYHCCHPYIEKEEVNHISTSVKSNSIVHLSEDKADSGTKEDVISPTSAQEIKLSGKIIEDIEEEEEVMLLPQAVHPQIFSTSESENQDVIIVEGHVRESFISVSQAPDDGSGNIHLSSSADDDVRKQEELQKQNTQADVLPGNNKKGPETSCTIKYKSNKTSSPPLKPNSGNSPPEKPIQVLPEALVTGALSAAASVYNTARSVFSGRNEPWERPWTPPPPSCPPQSPPQPLTPLQQLGEMGFFDQGLNQQLLKNHKGDLNAVISELVNMENNHWFDHRHVSQSSQHSPIQGSHCTQLEFD</sequence>
<dbReference type="Proteomes" id="UP000694941">
    <property type="component" value="Unplaced"/>
</dbReference>
<dbReference type="SUPFAM" id="SSF57850">
    <property type="entry name" value="RING/U-box"/>
    <property type="match status" value="1"/>
</dbReference>
<dbReference type="InterPro" id="IPR032350">
    <property type="entry name" value="Nbr1_FW"/>
</dbReference>
<feature type="region of interest" description="Disordered" evidence="5">
    <location>
        <begin position="146"/>
        <end position="183"/>
    </location>
</feature>
<dbReference type="SUPFAM" id="SSF54277">
    <property type="entry name" value="CAD &amp; PB1 domains"/>
    <property type="match status" value="1"/>
</dbReference>
<dbReference type="InterPro" id="IPR013783">
    <property type="entry name" value="Ig-like_fold"/>
</dbReference>
<gene>
    <name evidence="9" type="primary">LOC106460472</name>
</gene>